<dbReference type="AlphaFoldDB" id="A0A0N8KMU8"/>
<evidence type="ECO:0000313" key="1">
    <source>
        <dbReference type="EMBL" id="KPQ34738.1"/>
    </source>
</evidence>
<dbReference type="EMBL" id="LJZR01000017">
    <property type="protein sequence ID" value="KPQ34738.1"/>
    <property type="molecule type" value="Genomic_DNA"/>
</dbReference>
<sequence>MGGVSCSYVLSLGRKSEEIVRLFNIIFEAHIFEAHIFEAHIFEAHLADAIHFSSLHLV</sequence>
<comment type="caution">
    <text evidence="1">The sequence shown here is derived from an EMBL/GenBank/DDBJ whole genome shotgun (WGS) entry which is preliminary data.</text>
</comment>
<dbReference type="Proteomes" id="UP000050465">
    <property type="component" value="Unassembled WGS sequence"/>
</dbReference>
<name>A0A0N8KMU8_9CYAN</name>
<protein>
    <submittedName>
        <fullName evidence="1">Uncharacterized protein</fullName>
    </submittedName>
</protein>
<gene>
    <name evidence="1" type="ORF">HLUCCA11_13505</name>
</gene>
<accession>A0A0N8KMU8</accession>
<reference evidence="1 2" key="1">
    <citation type="submission" date="2015-09" db="EMBL/GenBank/DDBJ databases">
        <title>Identification and resolution of microdiversity through metagenomic sequencing of parallel consortia.</title>
        <authorList>
            <person name="Nelson W.C."/>
            <person name="Romine M.F."/>
            <person name="Lindemann S.R."/>
        </authorList>
    </citation>
    <scope>NUCLEOTIDE SEQUENCE [LARGE SCALE GENOMIC DNA]</scope>
    <source>
        <strain evidence="1">Ana</strain>
    </source>
</reference>
<proteinExistence type="predicted"/>
<organism evidence="1 2">
    <name type="scientific">Phormidesmis priestleyi Ana</name>
    <dbReference type="NCBI Taxonomy" id="1666911"/>
    <lineage>
        <taxon>Bacteria</taxon>
        <taxon>Bacillati</taxon>
        <taxon>Cyanobacteriota</taxon>
        <taxon>Cyanophyceae</taxon>
        <taxon>Leptolyngbyales</taxon>
        <taxon>Leptolyngbyaceae</taxon>
        <taxon>Phormidesmis</taxon>
    </lineage>
</organism>
<evidence type="ECO:0000313" key="2">
    <source>
        <dbReference type="Proteomes" id="UP000050465"/>
    </source>
</evidence>